<feature type="chain" id="PRO_5045493865" evidence="1">
    <location>
        <begin position="24"/>
        <end position="216"/>
    </location>
</feature>
<organism evidence="2 3">
    <name type="scientific">Selenomonas sputigena</name>
    <dbReference type="NCBI Taxonomy" id="69823"/>
    <lineage>
        <taxon>Bacteria</taxon>
        <taxon>Bacillati</taxon>
        <taxon>Bacillota</taxon>
        <taxon>Negativicutes</taxon>
        <taxon>Selenomonadales</taxon>
        <taxon>Selenomonadaceae</taxon>
        <taxon>Selenomonas</taxon>
    </lineage>
</organism>
<name>A0ABV3X4I6_9FIRM</name>
<evidence type="ECO:0000313" key="2">
    <source>
        <dbReference type="EMBL" id="MEX5285106.1"/>
    </source>
</evidence>
<dbReference type="EMBL" id="JARVLH010000003">
    <property type="protein sequence ID" value="MEX5285106.1"/>
    <property type="molecule type" value="Genomic_DNA"/>
</dbReference>
<comment type="caution">
    <text evidence="2">The sequence shown here is derived from an EMBL/GenBank/DDBJ whole genome shotgun (WGS) entry which is preliminary data.</text>
</comment>
<accession>A0ABV3X4I6</accession>
<dbReference type="RefSeq" id="WP_368846834.1">
    <property type="nucleotide sequence ID" value="NZ_CP194411.1"/>
</dbReference>
<reference evidence="2 3" key="1">
    <citation type="submission" date="2023-04" db="EMBL/GenBank/DDBJ databases">
        <title>Genome Sequence of Selenomonas sputigena ATCC 33150.</title>
        <authorList>
            <person name="Miller D.P."/>
            <person name="Anvari S."/>
            <person name="Polson S.W."/>
            <person name="Macdonald M."/>
            <person name="Mcdowell J.V."/>
        </authorList>
    </citation>
    <scope>NUCLEOTIDE SEQUENCE [LARGE SCALE GENOMIC DNA]</scope>
    <source>
        <strain evidence="2 3">ATCC 33150</strain>
    </source>
</reference>
<gene>
    <name evidence="2" type="ORF">QCO44_05565</name>
</gene>
<feature type="signal peptide" evidence="1">
    <location>
        <begin position="1"/>
        <end position="23"/>
    </location>
</feature>
<dbReference type="Proteomes" id="UP001559623">
    <property type="component" value="Unassembled WGS sequence"/>
</dbReference>
<proteinExistence type="predicted"/>
<protein>
    <submittedName>
        <fullName evidence="2">Uncharacterized protein</fullName>
    </submittedName>
</protein>
<keyword evidence="1" id="KW-0732">Signal</keyword>
<sequence length="216" mass="23946">MKSLKRFFAVLVAAFCLSALLFALPQTIGRAAAKSAPAMKKEEAAAELLAHGMMCDVLAAVYDGDCRAGLALAVNRADSRRWLFYFNQNEILLFGAPLSGRLYYFQDNDLTGRLSPAIFEACFFNDVRGQEDDRLGIWQGTNHLLTVYANFEIENGKVVVEMEPTSAAGVLKASHYQGRIRGEAHVRAVREFLSLMPALHRAVKQAGIKIAKDYRQ</sequence>
<evidence type="ECO:0000313" key="3">
    <source>
        <dbReference type="Proteomes" id="UP001559623"/>
    </source>
</evidence>
<evidence type="ECO:0000256" key="1">
    <source>
        <dbReference type="SAM" id="SignalP"/>
    </source>
</evidence>
<keyword evidence="3" id="KW-1185">Reference proteome</keyword>